<keyword evidence="3" id="KW-1185">Reference proteome</keyword>
<accession>A0A7J8T375</accession>
<dbReference type="SUPFAM" id="SSF55174">
    <property type="entry name" value="Alpha-L RNA-binding motif"/>
    <property type="match status" value="1"/>
</dbReference>
<evidence type="ECO:0000313" key="3">
    <source>
        <dbReference type="Proteomes" id="UP000593561"/>
    </source>
</evidence>
<evidence type="ECO:0008006" key="4">
    <source>
        <dbReference type="Google" id="ProtNLM"/>
    </source>
</evidence>
<dbReference type="Gene3D" id="3.10.290.10">
    <property type="entry name" value="RNA-binding S4 domain"/>
    <property type="match status" value="1"/>
</dbReference>
<proteinExistence type="predicted"/>
<comment type="caution">
    <text evidence="2">The sequence shown here is derived from an EMBL/GenBank/DDBJ whole genome shotgun (WGS) entry which is preliminary data.</text>
</comment>
<dbReference type="PANTHER" id="PTHR13633:SF3">
    <property type="entry name" value="MITOCHONDRIAL TRANSCRIPTION RESCUE FACTOR 1"/>
    <property type="match status" value="1"/>
</dbReference>
<dbReference type="EMBL" id="JABFAC010000013">
    <property type="protein sequence ID" value="MBA0632643.1"/>
    <property type="molecule type" value="Genomic_DNA"/>
</dbReference>
<dbReference type="CDD" id="cd00165">
    <property type="entry name" value="S4"/>
    <property type="match status" value="1"/>
</dbReference>
<protein>
    <recommendedName>
        <fullName evidence="4">RNA-binding S4 domain-containing protein</fullName>
    </recommendedName>
</protein>
<dbReference type="PROSITE" id="PS50889">
    <property type="entry name" value="S4"/>
    <property type="match status" value="1"/>
</dbReference>
<dbReference type="AlphaFoldDB" id="A0A7J8T375"/>
<sequence>MTSCWLRRTQSFKTVEASLRVDAPASARFKISRSKLVNLTSNGDVRVNWTTVTKNETTLKTGEIVSLLNDEGNARDLNFLEGVLSPSDVNRAINIPINLSKPADCRQFVLGREVANAAWSKPNEGYVKCITLMLPYLQSLSLPAWRLSCKMIMVLKNFFWSSPILATTLVG</sequence>
<dbReference type="InterPro" id="IPR036986">
    <property type="entry name" value="S4_RNA-bd_sf"/>
</dbReference>
<dbReference type="Proteomes" id="UP000593561">
    <property type="component" value="Unassembled WGS sequence"/>
</dbReference>
<organism evidence="2 3">
    <name type="scientific">Gossypium davidsonii</name>
    <name type="common">Davidson's cotton</name>
    <name type="synonym">Gossypium klotzschianum subsp. davidsonii</name>
    <dbReference type="NCBI Taxonomy" id="34287"/>
    <lineage>
        <taxon>Eukaryota</taxon>
        <taxon>Viridiplantae</taxon>
        <taxon>Streptophyta</taxon>
        <taxon>Embryophyta</taxon>
        <taxon>Tracheophyta</taxon>
        <taxon>Spermatophyta</taxon>
        <taxon>Magnoliopsida</taxon>
        <taxon>eudicotyledons</taxon>
        <taxon>Gunneridae</taxon>
        <taxon>Pentapetalae</taxon>
        <taxon>rosids</taxon>
        <taxon>malvids</taxon>
        <taxon>Malvales</taxon>
        <taxon>Malvaceae</taxon>
        <taxon>Malvoideae</taxon>
        <taxon>Gossypium</taxon>
    </lineage>
</organism>
<reference evidence="2 3" key="1">
    <citation type="journal article" date="2019" name="Genome Biol. Evol.">
        <title>Insights into the evolution of the New World diploid cottons (Gossypium, subgenus Houzingenia) based on genome sequencing.</title>
        <authorList>
            <person name="Grover C.E."/>
            <person name="Arick M.A. 2nd"/>
            <person name="Thrash A."/>
            <person name="Conover J.L."/>
            <person name="Sanders W.S."/>
            <person name="Peterson D.G."/>
            <person name="Frelichowski J.E."/>
            <person name="Scheffler J.A."/>
            <person name="Scheffler B.E."/>
            <person name="Wendel J.F."/>
        </authorList>
    </citation>
    <scope>NUCLEOTIDE SEQUENCE [LARGE SCALE GENOMIC DNA]</scope>
    <source>
        <strain evidence="2">27</strain>
        <tissue evidence="2">Leaf</tissue>
    </source>
</reference>
<dbReference type="GO" id="GO:0003723">
    <property type="term" value="F:RNA binding"/>
    <property type="evidence" value="ECO:0007669"/>
    <property type="project" value="UniProtKB-KW"/>
</dbReference>
<name>A0A7J8T375_GOSDV</name>
<evidence type="ECO:0000313" key="2">
    <source>
        <dbReference type="EMBL" id="MBA0632643.1"/>
    </source>
</evidence>
<keyword evidence="1" id="KW-0694">RNA-binding</keyword>
<dbReference type="PANTHER" id="PTHR13633">
    <property type="entry name" value="MITOCHONDRIAL TRANSCRIPTION RESCUE FACTOR 1"/>
    <property type="match status" value="1"/>
</dbReference>
<evidence type="ECO:0000256" key="1">
    <source>
        <dbReference type="PROSITE-ProRule" id="PRU00182"/>
    </source>
</evidence>
<gene>
    <name evidence="2" type="ORF">Godav_001349</name>
</gene>